<keyword evidence="2" id="KW-1185">Reference proteome</keyword>
<dbReference type="EMBL" id="JAJSOF020000019">
    <property type="protein sequence ID" value="KAJ4438528.1"/>
    <property type="molecule type" value="Genomic_DNA"/>
</dbReference>
<gene>
    <name evidence="1" type="ORF">ANN_14473</name>
</gene>
<dbReference type="Proteomes" id="UP001148838">
    <property type="component" value="Unassembled WGS sequence"/>
</dbReference>
<accession>A0ABQ8SXN3</accession>
<organism evidence="1 2">
    <name type="scientific">Periplaneta americana</name>
    <name type="common">American cockroach</name>
    <name type="synonym">Blatta americana</name>
    <dbReference type="NCBI Taxonomy" id="6978"/>
    <lineage>
        <taxon>Eukaryota</taxon>
        <taxon>Metazoa</taxon>
        <taxon>Ecdysozoa</taxon>
        <taxon>Arthropoda</taxon>
        <taxon>Hexapoda</taxon>
        <taxon>Insecta</taxon>
        <taxon>Pterygota</taxon>
        <taxon>Neoptera</taxon>
        <taxon>Polyneoptera</taxon>
        <taxon>Dictyoptera</taxon>
        <taxon>Blattodea</taxon>
        <taxon>Blattoidea</taxon>
        <taxon>Blattidae</taxon>
        <taxon>Blattinae</taxon>
        <taxon>Periplaneta</taxon>
    </lineage>
</organism>
<name>A0ABQ8SXN3_PERAM</name>
<comment type="caution">
    <text evidence="1">The sequence shown here is derived from an EMBL/GenBank/DDBJ whole genome shotgun (WGS) entry which is preliminary data.</text>
</comment>
<evidence type="ECO:0000313" key="2">
    <source>
        <dbReference type="Proteomes" id="UP001148838"/>
    </source>
</evidence>
<protein>
    <submittedName>
        <fullName evidence="1">Uncharacterized protein</fullName>
    </submittedName>
</protein>
<proteinExistence type="predicted"/>
<sequence length="206" mass="24373">MFGSKSRKHEVACYYRILHFRNILWCFSGMRRNATNVFAAHILYCRLSLQSIRNAEDAVSIATAQECFTKNGIQEKIQYIHNRFYKIPEILKQLEARNNSLEHSLSLIYEISSFRAKMPWSTGADVTRRFVYFYGRHLQWLGHQLLQVSRAEDFDRGYLTTEDVCRRSRRNVCTSKRSVMLLTPERNSSLLIIMKHQLQMFDVCLY</sequence>
<reference evidence="1 2" key="1">
    <citation type="journal article" date="2022" name="Allergy">
        <title>Genome assembly and annotation of Periplaneta americana reveal a comprehensive cockroach allergen profile.</title>
        <authorList>
            <person name="Wang L."/>
            <person name="Xiong Q."/>
            <person name="Saelim N."/>
            <person name="Wang L."/>
            <person name="Nong W."/>
            <person name="Wan A.T."/>
            <person name="Shi M."/>
            <person name="Liu X."/>
            <person name="Cao Q."/>
            <person name="Hui J.H.L."/>
            <person name="Sookrung N."/>
            <person name="Leung T.F."/>
            <person name="Tungtrongchitr A."/>
            <person name="Tsui S.K.W."/>
        </authorList>
    </citation>
    <scope>NUCLEOTIDE SEQUENCE [LARGE SCALE GENOMIC DNA]</scope>
    <source>
        <strain evidence="1">PWHHKU_190912</strain>
    </source>
</reference>
<evidence type="ECO:0000313" key="1">
    <source>
        <dbReference type="EMBL" id="KAJ4438528.1"/>
    </source>
</evidence>